<keyword evidence="1" id="KW-0732">Signal</keyword>
<gene>
    <name evidence="2" type="ORF">Hamer_G014677</name>
</gene>
<accession>A0A8J5N1L2</accession>
<sequence length="70" mass="7987">MKVLVILLLAVMAAADQRLETKPFSVGDIRYEGPTIHGASKRESVSTNVRYLQPQHSYDYKTIPFLVYPY</sequence>
<dbReference type="AlphaFoldDB" id="A0A8J5N1L2"/>
<name>A0A8J5N1L2_HOMAM</name>
<comment type="caution">
    <text evidence="2">The sequence shown here is derived from an EMBL/GenBank/DDBJ whole genome shotgun (WGS) entry which is preliminary data.</text>
</comment>
<keyword evidence="3" id="KW-1185">Reference proteome</keyword>
<feature type="chain" id="PRO_5035189017" evidence="1">
    <location>
        <begin position="16"/>
        <end position="70"/>
    </location>
</feature>
<evidence type="ECO:0000313" key="2">
    <source>
        <dbReference type="EMBL" id="KAG7171550.1"/>
    </source>
</evidence>
<dbReference type="Proteomes" id="UP000747542">
    <property type="component" value="Unassembled WGS sequence"/>
</dbReference>
<evidence type="ECO:0000313" key="3">
    <source>
        <dbReference type="Proteomes" id="UP000747542"/>
    </source>
</evidence>
<feature type="signal peptide" evidence="1">
    <location>
        <begin position="1"/>
        <end position="15"/>
    </location>
</feature>
<evidence type="ECO:0000256" key="1">
    <source>
        <dbReference type="SAM" id="SignalP"/>
    </source>
</evidence>
<organism evidence="2 3">
    <name type="scientific">Homarus americanus</name>
    <name type="common">American lobster</name>
    <dbReference type="NCBI Taxonomy" id="6706"/>
    <lineage>
        <taxon>Eukaryota</taxon>
        <taxon>Metazoa</taxon>
        <taxon>Ecdysozoa</taxon>
        <taxon>Arthropoda</taxon>
        <taxon>Crustacea</taxon>
        <taxon>Multicrustacea</taxon>
        <taxon>Malacostraca</taxon>
        <taxon>Eumalacostraca</taxon>
        <taxon>Eucarida</taxon>
        <taxon>Decapoda</taxon>
        <taxon>Pleocyemata</taxon>
        <taxon>Astacidea</taxon>
        <taxon>Nephropoidea</taxon>
        <taxon>Nephropidae</taxon>
        <taxon>Homarus</taxon>
    </lineage>
</organism>
<dbReference type="EMBL" id="JAHLQT010012015">
    <property type="protein sequence ID" value="KAG7171550.1"/>
    <property type="molecule type" value="Genomic_DNA"/>
</dbReference>
<reference evidence="2" key="1">
    <citation type="journal article" date="2021" name="Sci. Adv.">
        <title>The American lobster genome reveals insights on longevity, neural, and immune adaptations.</title>
        <authorList>
            <person name="Polinski J.M."/>
            <person name="Zimin A.V."/>
            <person name="Clark K.F."/>
            <person name="Kohn A.B."/>
            <person name="Sadowski N."/>
            <person name="Timp W."/>
            <person name="Ptitsyn A."/>
            <person name="Khanna P."/>
            <person name="Romanova D.Y."/>
            <person name="Williams P."/>
            <person name="Greenwood S.J."/>
            <person name="Moroz L.L."/>
            <person name="Walt D.R."/>
            <person name="Bodnar A.G."/>
        </authorList>
    </citation>
    <scope>NUCLEOTIDE SEQUENCE</scope>
    <source>
        <strain evidence="2">GMGI-L3</strain>
    </source>
</reference>
<proteinExistence type="predicted"/>
<protein>
    <submittedName>
        <fullName evidence="2">Uncharacterized protein</fullName>
    </submittedName>
</protein>